<evidence type="ECO:0000256" key="1">
    <source>
        <dbReference type="SAM" id="MobiDB-lite"/>
    </source>
</evidence>
<name>A0A803P9Z6_CANSA</name>
<sequence length="332" mass="36798">MTIDRNVRVPTTTGVSMNLTDAANPANLASPRNLANTSNPIAPANLANPTCPRIREPTIGESHVDLGEDIELARFREVVDQVDQSKEPRAIGCDAFTKQRYEFLRQLNERTMGIGQDLIRYPLQVRLIDRSGRVYNQVENRKRAKPSPLGMRTNFPLPQDGKFLRNQSYGRNRQSLAPSGVRGGPGILGSNGELMPPPVEKSKGRERYAQTLRHESKSDILAIEERDSKQLMLGEPTISFTDGDANQNTNGTIGSNRHSTSVQCNDRTTCPVRPKGSNINLSHVAKILKRHGVGCLRGDQQSARHCYNMALSKPKKEKIPAKSFDQEHGKGQ</sequence>
<reference evidence="2" key="2">
    <citation type="submission" date="2021-03" db="UniProtKB">
        <authorList>
            <consortium name="EnsemblPlants"/>
        </authorList>
    </citation>
    <scope>IDENTIFICATION</scope>
</reference>
<feature type="compositionally biased region" description="Polar residues" evidence="1">
    <location>
        <begin position="9"/>
        <end position="21"/>
    </location>
</feature>
<dbReference type="Gramene" id="evm.model.03.687">
    <property type="protein sequence ID" value="cds.evm.model.03.687"/>
    <property type="gene ID" value="evm.TU.03.687"/>
</dbReference>
<proteinExistence type="predicted"/>
<feature type="compositionally biased region" description="Basic and acidic residues" evidence="1">
    <location>
        <begin position="317"/>
        <end position="332"/>
    </location>
</feature>
<dbReference type="EMBL" id="UZAU01000264">
    <property type="status" value="NOT_ANNOTATED_CDS"/>
    <property type="molecule type" value="Genomic_DNA"/>
</dbReference>
<evidence type="ECO:0000313" key="3">
    <source>
        <dbReference type="Proteomes" id="UP000596661"/>
    </source>
</evidence>
<feature type="region of interest" description="Disordered" evidence="1">
    <location>
        <begin position="313"/>
        <end position="332"/>
    </location>
</feature>
<keyword evidence="3" id="KW-1185">Reference proteome</keyword>
<accession>A0A803P9Z6</accession>
<dbReference type="AlphaFoldDB" id="A0A803P9Z6"/>
<feature type="region of interest" description="Disordered" evidence="1">
    <location>
        <begin position="239"/>
        <end position="264"/>
    </location>
</feature>
<dbReference type="EnsemblPlants" id="evm.model.03.687">
    <property type="protein sequence ID" value="cds.evm.model.03.687"/>
    <property type="gene ID" value="evm.TU.03.687"/>
</dbReference>
<organism evidence="2 3">
    <name type="scientific">Cannabis sativa</name>
    <name type="common">Hemp</name>
    <name type="synonym">Marijuana</name>
    <dbReference type="NCBI Taxonomy" id="3483"/>
    <lineage>
        <taxon>Eukaryota</taxon>
        <taxon>Viridiplantae</taxon>
        <taxon>Streptophyta</taxon>
        <taxon>Embryophyta</taxon>
        <taxon>Tracheophyta</taxon>
        <taxon>Spermatophyta</taxon>
        <taxon>Magnoliopsida</taxon>
        <taxon>eudicotyledons</taxon>
        <taxon>Gunneridae</taxon>
        <taxon>Pentapetalae</taxon>
        <taxon>rosids</taxon>
        <taxon>fabids</taxon>
        <taxon>Rosales</taxon>
        <taxon>Cannabaceae</taxon>
        <taxon>Cannabis</taxon>
    </lineage>
</organism>
<protein>
    <submittedName>
        <fullName evidence="2">Uncharacterized protein</fullName>
    </submittedName>
</protein>
<feature type="region of interest" description="Disordered" evidence="1">
    <location>
        <begin position="1"/>
        <end position="34"/>
    </location>
</feature>
<feature type="region of interest" description="Disordered" evidence="1">
    <location>
        <begin position="172"/>
        <end position="204"/>
    </location>
</feature>
<dbReference type="Proteomes" id="UP000596661">
    <property type="component" value="Chromosome 3"/>
</dbReference>
<evidence type="ECO:0000313" key="2">
    <source>
        <dbReference type="EnsemblPlants" id="cds.evm.model.03.687"/>
    </source>
</evidence>
<reference evidence="2" key="1">
    <citation type="submission" date="2018-11" db="EMBL/GenBank/DDBJ databases">
        <authorList>
            <person name="Grassa J C."/>
        </authorList>
    </citation>
    <scope>NUCLEOTIDE SEQUENCE [LARGE SCALE GENOMIC DNA]</scope>
</reference>